<reference evidence="2 3" key="1">
    <citation type="submission" date="2018-08" db="EMBL/GenBank/DDBJ databases">
        <title>Isolation, diversity and antifungal activity of Actinobacteria from wheat.</title>
        <authorList>
            <person name="Han C."/>
        </authorList>
    </citation>
    <scope>NUCLEOTIDE SEQUENCE [LARGE SCALE GENOMIC DNA]</scope>
    <source>
        <strain evidence="2 3">NEAU-YY421</strain>
    </source>
</reference>
<feature type="transmembrane region" description="Helical" evidence="1">
    <location>
        <begin position="106"/>
        <end position="125"/>
    </location>
</feature>
<organism evidence="2 3">
    <name type="scientific">Streptomyces triticagri</name>
    <dbReference type="NCBI Taxonomy" id="2293568"/>
    <lineage>
        <taxon>Bacteria</taxon>
        <taxon>Bacillati</taxon>
        <taxon>Actinomycetota</taxon>
        <taxon>Actinomycetes</taxon>
        <taxon>Kitasatosporales</taxon>
        <taxon>Streptomycetaceae</taxon>
        <taxon>Streptomyces</taxon>
    </lineage>
</organism>
<proteinExistence type="predicted"/>
<dbReference type="OrthoDB" id="4332438at2"/>
<evidence type="ECO:0008006" key="4">
    <source>
        <dbReference type="Google" id="ProtNLM"/>
    </source>
</evidence>
<dbReference type="EMBL" id="QUAK01000003">
    <property type="protein sequence ID" value="RFU88699.1"/>
    <property type="molecule type" value="Genomic_DNA"/>
</dbReference>
<feature type="transmembrane region" description="Helical" evidence="1">
    <location>
        <begin position="130"/>
        <end position="148"/>
    </location>
</feature>
<sequence>MLTAGRVAATVCVAVLLVVAGVWASWGTAQHVMLSNGRERGTLTVAECGEDRCSGSYAPRSPGSQARSRVVIDRSIDVRKGARLPVVVKPGSSEVVRTGAAGFFHAWMPLGGALVFAGVVVGGWLRLTRVAWVTGLSGALLLGAAFVAL</sequence>
<name>A0A372MCQ9_9ACTN</name>
<evidence type="ECO:0000313" key="2">
    <source>
        <dbReference type="EMBL" id="RFU88699.1"/>
    </source>
</evidence>
<protein>
    <recommendedName>
        <fullName evidence="4">DUF3592 domain-containing protein</fullName>
    </recommendedName>
</protein>
<gene>
    <name evidence="2" type="ORF">DY218_00395</name>
</gene>
<keyword evidence="3" id="KW-1185">Reference proteome</keyword>
<keyword evidence="1" id="KW-1133">Transmembrane helix</keyword>
<keyword evidence="1" id="KW-0472">Membrane</keyword>
<dbReference type="AlphaFoldDB" id="A0A372MCQ9"/>
<keyword evidence="1" id="KW-0812">Transmembrane</keyword>
<evidence type="ECO:0000313" key="3">
    <source>
        <dbReference type="Proteomes" id="UP000263094"/>
    </source>
</evidence>
<comment type="caution">
    <text evidence="2">The sequence shown here is derived from an EMBL/GenBank/DDBJ whole genome shotgun (WGS) entry which is preliminary data.</text>
</comment>
<evidence type="ECO:0000256" key="1">
    <source>
        <dbReference type="SAM" id="Phobius"/>
    </source>
</evidence>
<accession>A0A372MCQ9</accession>
<dbReference type="Proteomes" id="UP000263094">
    <property type="component" value="Unassembled WGS sequence"/>
</dbReference>